<keyword evidence="2" id="KW-1185">Reference proteome</keyword>
<dbReference type="OrthoDB" id="2879095at2"/>
<proteinExistence type="predicted"/>
<accession>A0A0V8HR48</accession>
<reference evidence="2" key="1">
    <citation type="submission" date="2016-08" db="EMBL/GenBank/DDBJ databases">
        <authorList>
            <person name="Varghese N."/>
            <person name="Submissions Spin"/>
        </authorList>
    </citation>
    <scope>NUCLEOTIDE SEQUENCE [LARGE SCALE GENOMIC DNA]</scope>
    <source>
        <strain evidence="2">SGD-1123</strain>
    </source>
</reference>
<protein>
    <submittedName>
        <fullName evidence="1">Uncharacterized protein</fullName>
    </submittedName>
</protein>
<evidence type="ECO:0000313" key="2">
    <source>
        <dbReference type="Proteomes" id="UP000181997"/>
    </source>
</evidence>
<dbReference type="EMBL" id="FMAU01000001">
    <property type="protein sequence ID" value="SCB77279.1"/>
    <property type="molecule type" value="Genomic_DNA"/>
</dbReference>
<dbReference type="AlphaFoldDB" id="A0A0V8HR48"/>
<gene>
    <name evidence="1" type="ORF">GA0061094_0408</name>
</gene>
<dbReference type="Proteomes" id="UP000181997">
    <property type="component" value="Unassembled WGS sequence"/>
</dbReference>
<organism evidence="1 2">
    <name type="scientific">[Bacillus] enclensis</name>
    <dbReference type="NCBI Taxonomy" id="1402860"/>
    <lineage>
        <taxon>Bacteria</taxon>
        <taxon>Bacillati</taxon>
        <taxon>Bacillota</taxon>
        <taxon>Bacilli</taxon>
        <taxon>Bacillales</taxon>
        <taxon>Bacillaceae</taxon>
        <taxon>Rossellomorea</taxon>
    </lineage>
</organism>
<name>A0A0V8HR48_9BACI</name>
<dbReference type="RefSeq" id="WP_058297305.1">
    <property type="nucleotide sequence ID" value="NZ_FMAU01000001.1"/>
</dbReference>
<evidence type="ECO:0000313" key="1">
    <source>
        <dbReference type="EMBL" id="SCB77279.1"/>
    </source>
</evidence>
<sequence length="115" mass="13204">MKEEILILKIHNGLKDGKNFYEAARGNWKINKARLTHIKYVIGINRGKVVCAFEPIKWMIIEEGSDAGRKRFDGKEVTSELLKNFQENEQSLLRRFGIGQAVAYCYMNDISLPAD</sequence>